<gene>
    <name evidence="1" type="ORF">ALC53_05988</name>
</gene>
<evidence type="ECO:0000313" key="2">
    <source>
        <dbReference type="Proteomes" id="UP000078540"/>
    </source>
</evidence>
<protein>
    <submittedName>
        <fullName evidence="1">Uncharacterized protein</fullName>
    </submittedName>
</protein>
<accession>A0A195BH83</accession>
<evidence type="ECO:0000313" key="1">
    <source>
        <dbReference type="EMBL" id="KYM83588.1"/>
    </source>
</evidence>
<dbReference type="Proteomes" id="UP000078540">
    <property type="component" value="Unassembled WGS sequence"/>
</dbReference>
<name>A0A195BH83_9HYME</name>
<dbReference type="EMBL" id="KQ976488">
    <property type="protein sequence ID" value="KYM83588.1"/>
    <property type="molecule type" value="Genomic_DNA"/>
</dbReference>
<keyword evidence="2" id="KW-1185">Reference proteome</keyword>
<dbReference type="AlphaFoldDB" id="A0A195BH83"/>
<proteinExistence type="predicted"/>
<organism evidence="1 2">
    <name type="scientific">Atta colombica</name>
    <dbReference type="NCBI Taxonomy" id="520822"/>
    <lineage>
        <taxon>Eukaryota</taxon>
        <taxon>Metazoa</taxon>
        <taxon>Ecdysozoa</taxon>
        <taxon>Arthropoda</taxon>
        <taxon>Hexapoda</taxon>
        <taxon>Insecta</taxon>
        <taxon>Pterygota</taxon>
        <taxon>Neoptera</taxon>
        <taxon>Endopterygota</taxon>
        <taxon>Hymenoptera</taxon>
        <taxon>Apocrita</taxon>
        <taxon>Aculeata</taxon>
        <taxon>Formicoidea</taxon>
        <taxon>Formicidae</taxon>
        <taxon>Myrmicinae</taxon>
        <taxon>Atta</taxon>
    </lineage>
</organism>
<sequence length="83" mass="9507">MSMEYLVVSVRLPESTGRQIIYDDNLTETQLRPFHATLSRRIASCRVTSCHVTSFYVVSFHITAAEQEDSPRRSVIECRLVDS</sequence>
<reference evidence="1 2" key="1">
    <citation type="submission" date="2015-09" db="EMBL/GenBank/DDBJ databases">
        <title>Atta colombica WGS genome.</title>
        <authorList>
            <person name="Nygaard S."/>
            <person name="Hu H."/>
            <person name="Boomsma J."/>
            <person name="Zhang G."/>
        </authorList>
    </citation>
    <scope>NUCLEOTIDE SEQUENCE [LARGE SCALE GENOMIC DNA]</scope>
    <source>
        <strain evidence="1">Treedump-2</strain>
        <tissue evidence="1">Whole body</tissue>
    </source>
</reference>